<dbReference type="InterPro" id="IPR036518">
    <property type="entry name" value="CobE/GbiG_C_sf"/>
</dbReference>
<dbReference type="RefSeq" id="WP_002730325.1">
    <property type="nucleotide sequence ID" value="NZ_CAHP01000034.1"/>
</dbReference>
<keyword evidence="3" id="KW-1185">Reference proteome</keyword>
<dbReference type="PANTHER" id="PTHR37477:SF1">
    <property type="entry name" value="COBALT-PRECORRIN-5A HYDROLASE"/>
    <property type="match status" value="1"/>
</dbReference>
<dbReference type="SUPFAM" id="SSF159664">
    <property type="entry name" value="CobE/GbiG C-terminal domain-like"/>
    <property type="match status" value="1"/>
</dbReference>
<feature type="domain" description="CobE/GbiG C-terminal" evidence="1">
    <location>
        <begin position="5"/>
        <end position="126"/>
    </location>
</feature>
<protein>
    <submittedName>
        <fullName evidence="2">Protein CobE</fullName>
    </submittedName>
</protein>
<dbReference type="AlphaFoldDB" id="H8FW49"/>
<dbReference type="InterPro" id="IPR052553">
    <property type="entry name" value="CbiG_hydrolase"/>
</dbReference>
<dbReference type="EMBL" id="CAHP01000034">
    <property type="protein sequence ID" value="CCG42587.1"/>
    <property type="molecule type" value="Genomic_DNA"/>
</dbReference>
<evidence type="ECO:0000259" key="1">
    <source>
        <dbReference type="Pfam" id="PF01890"/>
    </source>
</evidence>
<comment type="caution">
    <text evidence="2">The sequence shown here is derived from an EMBL/GenBank/DDBJ whole genome shotgun (WGS) entry which is preliminary data.</text>
</comment>
<gene>
    <name evidence="2" type="primary">cobE</name>
    <name evidence="2" type="ORF">PHAMO_40148</name>
</gene>
<dbReference type="GO" id="GO:0009236">
    <property type="term" value="P:cobalamin biosynthetic process"/>
    <property type="evidence" value="ECO:0007669"/>
    <property type="project" value="InterPro"/>
</dbReference>
<sequence length="150" mass="15234">MAGGLWLGIGCRPGPDPTALARLAAEMLAAHALSPLALTGLASLDRRRDEAALCALAADLNLPICYFSAERLERETPRLRHPSAAVFAATGCHGVAEAAALAAAGPDAELVVPKVAVAGRITFAIAGSRVALDSSRCDAGYSEASGGNQE</sequence>
<dbReference type="STRING" id="1150626.PHAMO_40148"/>
<organism evidence="2 3">
    <name type="scientific">Magnetospirillum molischianum DSM 120</name>
    <dbReference type="NCBI Taxonomy" id="1150626"/>
    <lineage>
        <taxon>Bacteria</taxon>
        <taxon>Pseudomonadati</taxon>
        <taxon>Pseudomonadota</taxon>
        <taxon>Alphaproteobacteria</taxon>
        <taxon>Rhodospirillales</taxon>
        <taxon>Rhodospirillaceae</taxon>
        <taxon>Magnetospirillum</taxon>
    </lineage>
</organism>
<accession>H8FW49</accession>
<dbReference type="PANTHER" id="PTHR37477">
    <property type="entry name" value="COBALT-PRECORRIN-5A HYDROLASE"/>
    <property type="match status" value="1"/>
</dbReference>
<evidence type="ECO:0000313" key="2">
    <source>
        <dbReference type="EMBL" id="CCG42587.1"/>
    </source>
</evidence>
<evidence type="ECO:0000313" key="3">
    <source>
        <dbReference type="Proteomes" id="UP000004169"/>
    </source>
</evidence>
<dbReference type="eggNOG" id="COG2073">
    <property type="taxonomic scope" value="Bacteria"/>
</dbReference>
<proteinExistence type="predicted"/>
<dbReference type="Proteomes" id="UP000004169">
    <property type="component" value="Unassembled WGS sequence"/>
</dbReference>
<name>H8FW49_MAGML</name>
<dbReference type="Pfam" id="PF01890">
    <property type="entry name" value="CbiG_C"/>
    <property type="match status" value="1"/>
</dbReference>
<dbReference type="Gene3D" id="3.30.420.180">
    <property type="entry name" value="CobE/GbiG C-terminal domain"/>
    <property type="match status" value="1"/>
</dbReference>
<dbReference type="InterPro" id="IPR002750">
    <property type="entry name" value="CobE/GbiG_C"/>
</dbReference>
<reference evidence="2 3" key="1">
    <citation type="journal article" date="2012" name="J. Bacteriol.">
        <title>Draft Genome Sequence of the Purple Photosynthetic Bacterium Phaeospirillum molischianum DSM120, a Particularly Versatile Bacterium.</title>
        <authorList>
            <person name="Duquesne K."/>
            <person name="Prima V."/>
            <person name="Ji B."/>
            <person name="Rouy Z."/>
            <person name="Medigue C."/>
            <person name="Talla E."/>
            <person name="Sturgis J.N."/>
        </authorList>
    </citation>
    <scope>NUCLEOTIDE SEQUENCE [LARGE SCALE GENOMIC DNA]</scope>
    <source>
        <strain evidence="3">DSM120</strain>
    </source>
</reference>